<dbReference type="PROSITE" id="PS50026">
    <property type="entry name" value="EGF_3"/>
    <property type="match status" value="5"/>
</dbReference>
<evidence type="ECO:0000313" key="8">
    <source>
        <dbReference type="EMBL" id="KAL5112693.1"/>
    </source>
</evidence>
<keyword evidence="6" id="KW-0472">Membrane</keyword>
<dbReference type="InterPro" id="IPR051830">
    <property type="entry name" value="NOTCH_homolog"/>
</dbReference>
<dbReference type="SUPFAM" id="SSF57196">
    <property type="entry name" value="EGF/Laminin"/>
    <property type="match status" value="3"/>
</dbReference>
<dbReference type="Proteomes" id="UP001651158">
    <property type="component" value="Unassembled WGS sequence"/>
</dbReference>
<evidence type="ECO:0000256" key="2">
    <source>
        <dbReference type="ARBA" id="ARBA00022737"/>
    </source>
</evidence>
<feature type="domain" description="EGF-like" evidence="7">
    <location>
        <begin position="335"/>
        <end position="372"/>
    </location>
</feature>
<evidence type="ECO:0000256" key="5">
    <source>
        <dbReference type="SAM" id="MobiDB-lite"/>
    </source>
</evidence>
<feature type="domain" description="EGF-like" evidence="7">
    <location>
        <begin position="470"/>
        <end position="507"/>
    </location>
</feature>
<protein>
    <submittedName>
        <fullName evidence="8">Protein jagged-1</fullName>
    </submittedName>
</protein>
<keyword evidence="2" id="KW-0677">Repeat</keyword>
<dbReference type="PANTHER" id="PTHR24033:SF225">
    <property type="entry name" value="EGF-LIKE DOMAIN-CONTAINING PROTEIN"/>
    <property type="match status" value="1"/>
</dbReference>
<dbReference type="Gene3D" id="2.10.25.10">
    <property type="entry name" value="Laminin"/>
    <property type="match status" value="3"/>
</dbReference>
<evidence type="ECO:0000256" key="4">
    <source>
        <dbReference type="PROSITE-ProRule" id="PRU00076"/>
    </source>
</evidence>
<dbReference type="PANTHER" id="PTHR24033">
    <property type="entry name" value="EGF-LIKE DOMAIN-CONTAINING PROTEIN"/>
    <property type="match status" value="1"/>
</dbReference>
<comment type="caution">
    <text evidence="4">Lacks conserved residue(s) required for the propagation of feature annotation.</text>
</comment>
<feature type="disulfide bond" evidence="4">
    <location>
        <begin position="446"/>
        <end position="455"/>
    </location>
</feature>
<dbReference type="InterPro" id="IPR035892">
    <property type="entry name" value="C2_domain_sf"/>
</dbReference>
<accession>A0ABR4QSZ2</accession>
<feature type="disulfide bond" evidence="4">
    <location>
        <begin position="478"/>
        <end position="495"/>
    </location>
</feature>
<keyword evidence="6" id="KW-1133">Transmembrane helix</keyword>
<feature type="domain" description="EGF-like" evidence="7">
    <location>
        <begin position="298"/>
        <end position="333"/>
    </location>
</feature>
<evidence type="ECO:0000256" key="1">
    <source>
        <dbReference type="ARBA" id="ARBA00022536"/>
    </source>
</evidence>
<dbReference type="Gene3D" id="2.10.25.140">
    <property type="match status" value="1"/>
</dbReference>
<proteinExistence type="predicted"/>
<dbReference type="SUPFAM" id="SSF49562">
    <property type="entry name" value="C2 domain (Calcium/lipid-binding domain, CaLB)"/>
    <property type="match status" value="1"/>
</dbReference>
<keyword evidence="1 4" id="KW-0245">EGF-like domain</keyword>
<feature type="disulfide bond" evidence="4">
    <location>
        <begin position="409"/>
        <end position="418"/>
    </location>
</feature>
<evidence type="ECO:0000256" key="3">
    <source>
        <dbReference type="ARBA" id="ARBA00023157"/>
    </source>
</evidence>
<dbReference type="SMART" id="SM00179">
    <property type="entry name" value="EGF_CA"/>
    <property type="match status" value="5"/>
</dbReference>
<feature type="domain" description="EGF-like" evidence="7">
    <location>
        <begin position="374"/>
        <end position="419"/>
    </location>
</feature>
<dbReference type="InterPro" id="IPR000742">
    <property type="entry name" value="EGF"/>
</dbReference>
<dbReference type="CDD" id="cd00054">
    <property type="entry name" value="EGF_CA"/>
    <property type="match status" value="4"/>
</dbReference>
<dbReference type="PROSITE" id="PS01186">
    <property type="entry name" value="EGF_2"/>
    <property type="match status" value="3"/>
</dbReference>
<name>A0ABR4QSZ2_9CEST</name>
<reference evidence="8 9" key="1">
    <citation type="journal article" date="2022" name="Front. Cell. Infect. Microbiol.">
        <title>The Genomes of Two Strains of Taenia crassiceps the Animal Model for the Study of Human Cysticercosis.</title>
        <authorList>
            <person name="Bobes R.J."/>
            <person name="Estrada K."/>
            <person name="Rios-Valencia D.G."/>
            <person name="Calderon-Gallegos A."/>
            <person name="de la Torre P."/>
            <person name="Carrero J.C."/>
            <person name="Sanchez-Flores A."/>
            <person name="Laclette J.P."/>
        </authorList>
    </citation>
    <scope>NUCLEOTIDE SEQUENCE [LARGE SCALE GENOMIC DNA]</scope>
    <source>
        <strain evidence="8">WFUcys</strain>
    </source>
</reference>
<feature type="region of interest" description="Disordered" evidence="5">
    <location>
        <begin position="614"/>
        <end position="649"/>
    </location>
</feature>
<comment type="caution">
    <text evidence="8">The sequence shown here is derived from an EMBL/GenBank/DDBJ whole genome shotgun (WGS) entry which is preliminary data.</text>
</comment>
<sequence>MPLEDEAKTGTPFHRFVSATRVRYGITVAETLPPGQSFNFAPGSCLDLFARDLLQCVQVSLIAVGVSSQGKRVSGDACLQAGEAYKSAALDGMWYGTIVKMILLVLAYVPVKSINEVGKLHLLFDYSNPNGTLMDGHHCDFGNSCDVFFVICLKSSTSTSCDMYNETTRVYSDVTEVRAAGMNETVIPLIPPVSKIVTIVVEVWDYDLVSSNDFIAQFHGTLNMEKLSRSWSTIPLSRNDLVCANTVSMKAYANVDCPGQETNGTCSIVCRPREGVNTCDADGTFICQRGFTGQTCDQIDYCLTNNCADYATCQPLKDGYRCICKGHEGRVCEKGYNPCLADSLCGPHGQCRAEGPEHQCVCEAGWGGKLCDRETTPCERAAMELGQSSVCLNGGSCQNTDDNSFYCQCPQPGAGPRCELVDVCAAENCSGHGTCVFLGSSFHCECDYGWTGVSCSHQVLTPCQAVSQKLHTNVSMVCLHGGTCVDNANGVDFSCECPQGWFGRQCEIFFTQTLYFILPMAILPLLIIVFIAATYRRLRRRRFREKAKPITYASRRVNEHSEDSDDCNVSPYAIYIPSGGGNAAYRQCNVPYYIRPVRDQGGVTLCRQNSKTATFDRRKSSGDLTPVLPPRSALRRRKSRSPTETPSYANDFNTVVEQQSSIYQSRI</sequence>
<dbReference type="PROSITE" id="PS00022">
    <property type="entry name" value="EGF_1"/>
    <property type="match status" value="4"/>
</dbReference>
<keyword evidence="6" id="KW-0812">Transmembrane</keyword>
<dbReference type="Pfam" id="PF12661">
    <property type="entry name" value="hEGF"/>
    <property type="match status" value="1"/>
</dbReference>
<evidence type="ECO:0000259" key="7">
    <source>
        <dbReference type="PROSITE" id="PS50026"/>
    </source>
</evidence>
<dbReference type="EMBL" id="JAKROA010000001">
    <property type="protein sequence ID" value="KAL5112693.1"/>
    <property type="molecule type" value="Genomic_DNA"/>
</dbReference>
<dbReference type="InterPro" id="IPR001881">
    <property type="entry name" value="EGF-like_Ca-bd_dom"/>
</dbReference>
<evidence type="ECO:0000313" key="9">
    <source>
        <dbReference type="Proteomes" id="UP001651158"/>
    </source>
</evidence>
<organism evidence="8 9">
    <name type="scientific">Taenia crassiceps</name>
    <dbReference type="NCBI Taxonomy" id="6207"/>
    <lineage>
        <taxon>Eukaryota</taxon>
        <taxon>Metazoa</taxon>
        <taxon>Spiralia</taxon>
        <taxon>Lophotrochozoa</taxon>
        <taxon>Platyhelminthes</taxon>
        <taxon>Cestoda</taxon>
        <taxon>Eucestoda</taxon>
        <taxon>Cyclophyllidea</taxon>
        <taxon>Taeniidae</taxon>
        <taxon>Taenia</taxon>
    </lineage>
</organism>
<dbReference type="SMART" id="SM00181">
    <property type="entry name" value="EGF"/>
    <property type="match status" value="5"/>
</dbReference>
<dbReference type="Pfam" id="PF00008">
    <property type="entry name" value="EGF"/>
    <property type="match status" value="1"/>
</dbReference>
<keyword evidence="3 4" id="KW-1015">Disulfide bond</keyword>
<feature type="domain" description="EGF-like" evidence="7">
    <location>
        <begin position="420"/>
        <end position="456"/>
    </location>
</feature>
<evidence type="ECO:0000256" key="6">
    <source>
        <dbReference type="SAM" id="Phobius"/>
    </source>
</evidence>
<feature type="transmembrane region" description="Helical" evidence="6">
    <location>
        <begin position="514"/>
        <end position="535"/>
    </location>
</feature>
<gene>
    <name evidence="8" type="ORF">TcWFU_008292</name>
</gene>
<keyword evidence="9" id="KW-1185">Reference proteome</keyword>
<feature type="disulfide bond" evidence="4">
    <location>
        <begin position="497"/>
        <end position="506"/>
    </location>
</feature>
<feature type="disulfide bond" evidence="4">
    <location>
        <begin position="362"/>
        <end position="371"/>
    </location>
</feature>
<dbReference type="InterPro" id="IPR013032">
    <property type="entry name" value="EGF-like_CS"/>
</dbReference>
<dbReference type="Pfam" id="PF23106">
    <property type="entry name" value="EGF_Teneurin"/>
    <property type="match status" value="1"/>
</dbReference>